<feature type="region of interest" description="Disordered" evidence="1">
    <location>
        <begin position="99"/>
        <end position="120"/>
    </location>
</feature>
<organism evidence="2 3">
    <name type="scientific">Oryza sativa subsp. japonica</name>
    <name type="common">Rice</name>
    <dbReference type="NCBI Taxonomy" id="39947"/>
    <lineage>
        <taxon>Eukaryota</taxon>
        <taxon>Viridiplantae</taxon>
        <taxon>Streptophyta</taxon>
        <taxon>Embryophyta</taxon>
        <taxon>Tracheophyta</taxon>
        <taxon>Spermatophyta</taxon>
        <taxon>Magnoliopsida</taxon>
        <taxon>Liliopsida</taxon>
        <taxon>Poales</taxon>
        <taxon>Poaceae</taxon>
        <taxon>BOP clade</taxon>
        <taxon>Oryzoideae</taxon>
        <taxon>Oryzeae</taxon>
        <taxon>Oryzinae</taxon>
        <taxon>Oryza</taxon>
        <taxon>Oryza sativa</taxon>
    </lineage>
</organism>
<feature type="region of interest" description="Disordered" evidence="1">
    <location>
        <begin position="195"/>
        <end position="233"/>
    </location>
</feature>
<dbReference type="InParanoid" id="A0A0P0W8D5"/>
<dbReference type="AlphaFoldDB" id="A0A0P0W8D5"/>
<reference evidence="2 3" key="2">
    <citation type="journal article" date="2013" name="Plant Cell Physiol.">
        <title>Rice Annotation Project Database (RAP-DB): an integrative and interactive database for rice genomics.</title>
        <authorList>
            <person name="Sakai H."/>
            <person name="Lee S.S."/>
            <person name="Tanaka T."/>
            <person name="Numa H."/>
            <person name="Kim J."/>
            <person name="Kawahara Y."/>
            <person name="Wakimoto H."/>
            <person name="Yang C.C."/>
            <person name="Iwamoto M."/>
            <person name="Abe T."/>
            <person name="Yamada Y."/>
            <person name="Muto A."/>
            <person name="Inokuchi H."/>
            <person name="Ikemura T."/>
            <person name="Matsumoto T."/>
            <person name="Sasaki T."/>
            <person name="Itoh T."/>
        </authorList>
    </citation>
    <scope>NUCLEOTIDE SEQUENCE [LARGE SCALE GENOMIC DNA]</scope>
    <source>
        <strain evidence="3">cv. Nipponbare</strain>
    </source>
</reference>
<dbReference type="PaxDb" id="39947-A0A0P0W8D5"/>
<keyword evidence="3" id="KW-1185">Reference proteome</keyword>
<dbReference type="EMBL" id="AP014960">
    <property type="protein sequence ID" value="BAS88246.1"/>
    <property type="molecule type" value="Genomic_DNA"/>
</dbReference>
<sequence>MDPFGTLAVRFHFNGEFVNRGRQKLYCGGREAMSYIDRDKVSLPELFGHLKDHCKFVDDKVCGFMSDCISEGSVVEVYADEPIVIDVDEEEHSDYEAEMELDLDEESEEEGDEDKDGDRNVKVKDKGKAIVDKGKGKAVVGAGKGKAIEVDESASDRRIVIYRESGAGGSTSAAATSAPGNTVTANNNLVLSSTPSSIAQSRKRKAAELSTSTSACHTRKRTSPTKKSANTNSSLVKVAASARLATERGGSTSVKLQAIVPHSQCSSSASMRITSEKASVYVQAQEPATTKPKKTPTDCKPAKLCGLLSSKLSDFAQMMCHSLI</sequence>
<evidence type="ECO:0000313" key="2">
    <source>
        <dbReference type="EMBL" id="BAS88246.1"/>
    </source>
</evidence>
<accession>A0A0P0W8D5</accession>
<dbReference type="FunCoup" id="A0A0P0W8D5">
    <property type="interactions" value="182"/>
</dbReference>
<protein>
    <submittedName>
        <fullName evidence="2">Os04g0245700 protein</fullName>
    </submittedName>
</protein>
<name>A0A0P0W8D5_ORYSJ</name>
<evidence type="ECO:0000256" key="1">
    <source>
        <dbReference type="SAM" id="MobiDB-lite"/>
    </source>
</evidence>
<reference evidence="3" key="1">
    <citation type="journal article" date="2005" name="Nature">
        <title>The map-based sequence of the rice genome.</title>
        <authorList>
            <consortium name="International rice genome sequencing project (IRGSP)"/>
            <person name="Matsumoto T."/>
            <person name="Wu J."/>
            <person name="Kanamori H."/>
            <person name="Katayose Y."/>
            <person name="Fujisawa M."/>
            <person name="Namiki N."/>
            <person name="Mizuno H."/>
            <person name="Yamamoto K."/>
            <person name="Antonio B.A."/>
            <person name="Baba T."/>
            <person name="Sakata K."/>
            <person name="Nagamura Y."/>
            <person name="Aoki H."/>
            <person name="Arikawa K."/>
            <person name="Arita K."/>
            <person name="Bito T."/>
            <person name="Chiden Y."/>
            <person name="Fujitsuka N."/>
            <person name="Fukunaka R."/>
            <person name="Hamada M."/>
            <person name="Harada C."/>
            <person name="Hayashi A."/>
            <person name="Hijishita S."/>
            <person name="Honda M."/>
            <person name="Hosokawa S."/>
            <person name="Ichikawa Y."/>
            <person name="Idonuma A."/>
            <person name="Iijima M."/>
            <person name="Ikeda M."/>
            <person name="Ikeno M."/>
            <person name="Ito K."/>
            <person name="Ito S."/>
            <person name="Ito T."/>
            <person name="Ito Y."/>
            <person name="Ito Y."/>
            <person name="Iwabuchi A."/>
            <person name="Kamiya K."/>
            <person name="Karasawa W."/>
            <person name="Kurita K."/>
            <person name="Katagiri S."/>
            <person name="Kikuta A."/>
            <person name="Kobayashi H."/>
            <person name="Kobayashi N."/>
            <person name="Machita K."/>
            <person name="Maehara T."/>
            <person name="Masukawa M."/>
            <person name="Mizubayashi T."/>
            <person name="Mukai Y."/>
            <person name="Nagasaki H."/>
            <person name="Nagata Y."/>
            <person name="Naito S."/>
            <person name="Nakashima M."/>
            <person name="Nakama Y."/>
            <person name="Nakamichi Y."/>
            <person name="Nakamura M."/>
            <person name="Meguro A."/>
            <person name="Negishi M."/>
            <person name="Ohta I."/>
            <person name="Ohta T."/>
            <person name="Okamoto M."/>
            <person name="Ono N."/>
            <person name="Saji S."/>
            <person name="Sakaguchi M."/>
            <person name="Sakai K."/>
            <person name="Shibata M."/>
            <person name="Shimokawa T."/>
            <person name="Song J."/>
            <person name="Takazaki Y."/>
            <person name="Terasawa K."/>
            <person name="Tsugane M."/>
            <person name="Tsuji K."/>
            <person name="Ueda S."/>
            <person name="Waki K."/>
            <person name="Yamagata H."/>
            <person name="Yamamoto M."/>
            <person name="Yamamoto S."/>
            <person name="Yamane H."/>
            <person name="Yoshiki S."/>
            <person name="Yoshihara R."/>
            <person name="Yukawa K."/>
            <person name="Zhong H."/>
            <person name="Yano M."/>
            <person name="Yuan Q."/>
            <person name="Ouyang S."/>
            <person name="Liu J."/>
            <person name="Jones K.M."/>
            <person name="Gansberger K."/>
            <person name="Moffat K."/>
            <person name="Hill J."/>
            <person name="Bera J."/>
            <person name="Fadrosh D."/>
            <person name="Jin S."/>
            <person name="Johri S."/>
            <person name="Kim M."/>
            <person name="Overton L."/>
            <person name="Reardon M."/>
            <person name="Tsitrin T."/>
            <person name="Vuong H."/>
            <person name="Weaver B."/>
            <person name="Ciecko A."/>
            <person name="Tallon L."/>
            <person name="Jackson J."/>
            <person name="Pai G."/>
            <person name="Aken S.V."/>
            <person name="Utterback T."/>
            <person name="Reidmuller S."/>
            <person name="Feldblyum T."/>
            <person name="Hsiao J."/>
            <person name="Zismann V."/>
            <person name="Iobst S."/>
            <person name="de Vazeille A.R."/>
            <person name="Buell C.R."/>
            <person name="Ying K."/>
            <person name="Li Y."/>
            <person name="Lu T."/>
            <person name="Huang Y."/>
            <person name="Zhao Q."/>
            <person name="Feng Q."/>
            <person name="Zhang L."/>
            <person name="Zhu J."/>
            <person name="Weng Q."/>
            <person name="Mu J."/>
            <person name="Lu Y."/>
            <person name="Fan D."/>
            <person name="Liu Y."/>
            <person name="Guan J."/>
            <person name="Zhang Y."/>
            <person name="Yu S."/>
            <person name="Liu X."/>
            <person name="Zhang Y."/>
            <person name="Hong G."/>
            <person name="Han B."/>
            <person name="Choisne N."/>
            <person name="Demange N."/>
            <person name="Orjeda G."/>
            <person name="Samain S."/>
            <person name="Cattolico L."/>
            <person name="Pelletier E."/>
            <person name="Couloux A."/>
            <person name="Segurens B."/>
            <person name="Wincker P."/>
            <person name="D'Hont A."/>
            <person name="Scarpelli C."/>
            <person name="Weissenbach J."/>
            <person name="Salanoubat M."/>
            <person name="Quetier F."/>
            <person name="Yu Y."/>
            <person name="Kim H.R."/>
            <person name="Rambo T."/>
            <person name="Currie J."/>
            <person name="Collura K."/>
            <person name="Luo M."/>
            <person name="Yang T."/>
            <person name="Ammiraju J.S.S."/>
            <person name="Engler F."/>
            <person name="Soderlund C."/>
            <person name="Wing R.A."/>
            <person name="Palmer L.E."/>
            <person name="de la Bastide M."/>
            <person name="Spiegel L."/>
            <person name="Nascimento L."/>
            <person name="Zutavern T."/>
            <person name="O'Shaughnessy A."/>
            <person name="Dike S."/>
            <person name="Dedhia N."/>
            <person name="Preston R."/>
            <person name="Balija V."/>
            <person name="McCombie W.R."/>
            <person name="Chow T."/>
            <person name="Chen H."/>
            <person name="Chung M."/>
            <person name="Chen C."/>
            <person name="Shaw J."/>
            <person name="Wu H."/>
            <person name="Hsiao K."/>
            <person name="Chao Y."/>
            <person name="Chu M."/>
            <person name="Cheng C."/>
            <person name="Hour A."/>
            <person name="Lee P."/>
            <person name="Lin S."/>
            <person name="Lin Y."/>
            <person name="Liou J."/>
            <person name="Liu S."/>
            <person name="Hsing Y."/>
            <person name="Raghuvanshi S."/>
            <person name="Mohanty A."/>
            <person name="Bharti A.K."/>
            <person name="Gaur A."/>
            <person name="Gupta V."/>
            <person name="Kumar D."/>
            <person name="Ravi V."/>
            <person name="Vij S."/>
            <person name="Kapur A."/>
            <person name="Khurana P."/>
            <person name="Khurana P."/>
            <person name="Khurana J.P."/>
            <person name="Tyagi A.K."/>
            <person name="Gaikwad K."/>
            <person name="Singh A."/>
            <person name="Dalal V."/>
            <person name="Srivastava S."/>
            <person name="Dixit A."/>
            <person name="Pal A.K."/>
            <person name="Ghazi I.A."/>
            <person name="Yadav M."/>
            <person name="Pandit A."/>
            <person name="Bhargava A."/>
            <person name="Sureshbabu K."/>
            <person name="Batra K."/>
            <person name="Sharma T.R."/>
            <person name="Mohapatra T."/>
            <person name="Singh N.K."/>
            <person name="Messing J."/>
            <person name="Nelson A.B."/>
            <person name="Fuks G."/>
            <person name="Kavchok S."/>
            <person name="Keizer G."/>
            <person name="Linton E."/>
            <person name="Llaca V."/>
            <person name="Song R."/>
            <person name="Tanyolac B."/>
            <person name="Young S."/>
            <person name="Ho-Il K."/>
            <person name="Hahn J.H."/>
            <person name="Sangsakoo G."/>
            <person name="Vanavichit A."/>
            <person name="de Mattos Luiz.A.T."/>
            <person name="Zimmer P.D."/>
            <person name="Malone G."/>
            <person name="Dellagostin O."/>
            <person name="de Oliveira A.C."/>
            <person name="Bevan M."/>
            <person name="Bancroft I."/>
            <person name="Minx P."/>
            <person name="Cordum H."/>
            <person name="Wilson R."/>
            <person name="Cheng Z."/>
            <person name="Jin W."/>
            <person name="Jiang J."/>
            <person name="Leong S.A."/>
            <person name="Iwama H."/>
            <person name="Gojobori T."/>
            <person name="Itoh T."/>
            <person name="Niimura Y."/>
            <person name="Fujii Y."/>
            <person name="Habara T."/>
            <person name="Sakai H."/>
            <person name="Sato Y."/>
            <person name="Wilson G."/>
            <person name="Kumar K."/>
            <person name="McCouch S."/>
            <person name="Juretic N."/>
            <person name="Hoen D."/>
            <person name="Wright S."/>
            <person name="Bruskiewich R."/>
            <person name="Bureau T."/>
            <person name="Miyao A."/>
            <person name="Hirochika H."/>
            <person name="Nishikawa T."/>
            <person name="Kadowaki K."/>
            <person name="Sugiura M."/>
            <person name="Burr B."/>
            <person name="Sasaki T."/>
        </authorList>
    </citation>
    <scope>NUCLEOTIDE SEQUENCE [LARGE SCALE GENOMIC DNA]</scope>
    <source>
        <strain evidence="3">cv. Nipponbare</strain>
    </source>
</reference>
<feature type="compositionally biased region" description="Acidic residues" evidence="1">
    <location>
        <begin position="99"/>
        <end position="115"/>
    </location>
</feature>
<proteinExistence type="predicted"/>
<gene>
    <name evidence="2" type="ordered locus">Os04g0245700</name>
    <name evidence="2" type="ORF">OSNPB_040245700</name>
</gene>
<reference evidence="2 3" key="3">
    <citation type="journal article" date="2013" name="Rice">
        <title>Improvement of the Oryza sativa Nipponbare reference genome using next generation sequence and optical map data.</title>
        <authorList>
            <person name="Kawahara Y."/>
            <person name="de la Bastide M."/>
            <person name="Hamilton J.P."/>
            <person name="Kanamori H."/>
            <person name="McCombie W.R."/>
            <person name="Ouyang S."/>
            <person name="Schwartz D.C."/>
            <person name="Tanaka T."/>
            <person name="Wu J."/>
            <person name="Zhou S."/>
            <person name="Childs K.L."/>
            <person name="Davidson R.M."/>
            <person name="Lin H."/>
            <person name="Quesada-Ocampo L."/>
            <person name="Vaillancourt B."/>
            <person name="Sakai H."/>
            <person name="Lee S.S."/>
            <person name="Kim J."/>
            <person name="Numa H."/>
            <person name="Itoh T."/>
            <person name="Buell C.R."/>
            <person name="Matsumoto T."/>
        </authorList>
    </citation>
    <scope>NUCLEOTIDE SEQUENCE [LARGE SCALE GENOMIC DNA]</scope>
    <source>
        <strain evidence="3">cv. Nipponbare</strain>
    </source>
</reference>
<dbReference type="Proteomes" id="UP000059680">
    <property type="component" value="Chromosome 4"/>
</dbReference>
<evidence type="ECO:0000313" key="3">
    <source>
        <dbReference type="Proteomes" id="UP000059680"/>
    </source>
</evidence>